<dbReference type="Pfam" id="PF13358">
    <property type="entry name" value="DDE_3"/>
    <property type="match status" value="1"/>
</dbReference>
<gene>
    <name evidence="3" type="ORF">G6F51_003559</name>
</gene>
<dbReference type="InterPro" id="IPR036397">
    <property type="entry name" value="RNaseH_sf"/>
</dbReference>
<feature type="compositionally biased region" description="Acidic residues" evidence="1">
    <location>
        <begin position="242"/>
        <end position="253"/>
    </location>
</feature>
<feature type="compositionally biased region" description="Basic residues" evidence="1">
    <location>
        <begin position="220"/>
        <end position="233"/>
    </location>
</feature>
<dbReference type="Proteomes" id="UP000717996">
    <property type="component" value="Unassembled WGS sequence"/>
</dbReference>
<name>A0A9P6YIL8_RHIOR</name>
<accession>A0A9P6YIL8</accession>
<feature type="domain" description="Tc1-like transposase DDE" evidence="2">
    <location>
        <begin position="264"/>
        <end position="336"/>
    </location>
</feature>
<dbReference type="Gene3D" id="3.30.420.10">
    <property type="entry name" value="Ribonuclease H-like superfamily/Ribonuclease H"/>
    <property type="match status" value="1"/>
</dbReference>
<reference evidence="3" key="1">
    <citation type="journal article" date="2020" name="Microb. Genom.">
        <title>Genetic diversity of clinical and environmental Mucorales isolates obtained from an investigation of mucormycosis cases among solid organ transplant recipients.</title>
        <authorList>
            <person name="Nguyen M.H."/>
            <person name="Kaul D."/>
            <person name="Muto C."/>
            <person name="Cheng S.J."/>
            <person name="Richter R.A."/>
            <person name="Bruno V.M."/>
            <person name="Liu G."/>
            <person name="Beyhan S."/>
            <person name="Sundermann A.J."/>
            <person name="Mounaud S."/>
            <person name="Pasculle A.W."/>
            <person name="Nierman W.C."/>
            <person name="Driscoll E."/>
            <person name="Cumbie R."/>
            <person name="Clancy C.J."/>
            <person name="Dupont C.L."/>
        </authorList>
    </citation>
    <scope>NUCLEOTIDE SEQUENCE</scope>
    <source>
        <strain evidence="3">GL16</strain>
    </source>
</reference>
<feature type="region of interest" description="Disordered" evidence="1">
    <location>
        <begin position="220"/>
        <end position="255"/>
    </location>
</feature>
<dbReference type="InterPro" id="IPR038717">
    <property type="entry name" value="Tc1-like_DDE_dom"/>
</dbReference>
<protein>
    <recommendedName>
        <fullName evidence="2">Tc1-like transposase DDE domain-containing protein</fullName>
    </recommendedName>
</protein>
<organism evidence="3 4">
    <name type="scientific">Rhizopus oryzae</name>
    <name type="common">Mucormycosis agent</name>
    <name type="synonym">Rhizopus arrhizus var. delemar</name>
    <dbReference type="NCBI Taxonomy" id="64495"/>
    <lineage>
        <taxon>Eukaryota</taxon>
        <taxon>Fungi</taxon>
        <taxon>Fungi incertae sedis</taxon>
        <taxon>Mucoromycota</taxon>
        <taxon>Mucoromycotina</taxon>
        <taxon>Mucoromycetes</taxon>
        <taxon>Mucorales</taxon>
        <taxon>Mucorineae</taxon>
        <taxon>Rhizopodaceae</taxon>
        <taxon>Rhizopus</taxon>
    </lineage>
</organism>
<dbReference type="PANTHER" id="PTHR46564">
    <property type="entry name" value="TRANSPOSASE"/>
    <property type="match status" value="1"/>
</dbReference>
<dbReference type="OrthoDB" id="2266637at2759"/>
<dbReference type="AlphaFoldDB" id="A0A9P6YIL8"/>
<evidence type="ECO:0000313" key="4">
    <source>
        <dbReference type="Proteomes" id="UP000717996"/>
    </source>
</evidence>
<comment type="caution">
    <text evidence="3">The sequence shown here is derived from an EMBL/GenBank/DDBJ whole genome shotgun (WGS) entry which is preliminary data.</text>
</comment>
<sequence>MTNTFYFEDGMDNLFDKHDPNIVLETITSRKSYLANKPAEKNIVVKEAKETNTLDDKSAKSAVYNTYTNKQREGFIDKMIENPEEKGNITRFSKELLINPRTAERWWKTLAQRALSLRNMRTMLRIKQFQDFSTSKSQLNHHLRNIMQITVKKPHFEAEVRNSVDNLETRYEWFMNWKNKDLDYTENCVFIDEAGFHINMRNNWARSPAGTRAVVKTAKTRTVVKKKRKGNSGKKRDVTQTNDDEGTQEDDISAVDVKPAPKGITTASFIKFVNELLDIMDKDESLKGSYLVMDNTSIHKSKPMTRKIEARGYRVMYLTPYSPELNPIEQFWALVKGK</sequence>
<evidence type="ECO:0000259" key="2">
    <source>
        <dbReference type="Pfam" id="PF13358"/>
    </source>
</evidence>
<dbReference type="EMBL" id="JAANIT010000356">
    <property type="protein sequence ID" value="KAG1548604.1"/>
    <property type="molecule type" value="Genomic_DNA"/>
</dbReference>
<evidence type="ECO:0000256" key="1">
    <source>
        <dbReference type="SAM" id="MobiDB-lite"/>
    </source>
</evidence>
<proteinExistence type="predicted"/>
<evidence type="ECO:0000313" key="3">
    <source>
        <dbReference type="EMBL" id="KAG1548604.1"/>
    </source>
</evidence>
<dbReference type="PANTHER" id="PTHR46564:SF1">
    <property type="entry name" value="TRANSPOSASE"/>
    <property type="match status" value="1"/>
</dbReference>
<dbReference type="GO" id="GO:0003676">
    <property type="term" value="F:nucleic acid binding"/>
    <property type="evidence" value="ECO:0007669"/>
    <property type="project" value="InterPro"/>
</dbReference>